<protein>
    <submittedName>
        <fullName evidence="2">Uncharacterized protein</fullName>
    </submittedName>
</protein>
<feature type="compositionally biased region" description="Basic and acidic residues" evidence="1">
    <location>
        <begin position="122"/>
        <end position="131"/>
    </location>
</feature>
<dbReference type="AlphaFoldDB" id="A0A0J9E8G2"/>
<dbReference type="EMBL" id="LFTY01000002">
    <property type="protein sequence ID" value="KMW59027.1"/>
    <property type="molecule type" value="Genomic_DNA"/>
</dbReference>
<organism evidence="2 3">
    <name type="scientific">Candidatus Rhodobacter oscarellae</name>
    <dbReference type="NCBI Taxonomy" id="1675527"/>
    <lineage>
        <taxon>Bacteria</taxon>
        <taxon>Pseudomonadati</taxon>
        <taxon>Pseudomonadota</taxon>
        <taxon>Alphaproteobacteria</taxon>
        <taxon>Rhodobacterales</taxon>
        <taxon>Rhodobacter group</taxon>
        <taxon>Rhodobacter</taxon>
    </lineage>
</organism>
<dbReference type="RefSeq" id="WP_235439105.1">
    <property type="nucleotide sequence ID" value="NZ_LFTY01000002.1"/>
</dbReference>
<accession>A0A0J9E8G2</accession>
<feature type="region of interest" description="Disordered" evidence="1">
    <location>
        <begin position="94"/>
        <end position="131"/>
    </location>
</feature>
<evidence type="ECO:0000313" key="2">
    <source>
        <dbReference type="EMBL" id="KMW59027.1"/>
    </source>
</evidence>
<keyword evidence="3" id="KW-1185">Reference proteome</keyword>
<gene>
    <name evidence="2" type="ORF">AIOL_004008</name>
</gene>
<evidence type="ECO:0000313" key="3">
    <source>
        <dbReference type="Proteomes" id="UP000037178"/>
    </source>
</evidence>
<reference evidence="2 3" key="1">
    <citation type="submission" date="2015-06" db="EMBL/GenBank/DDBJ databases">
        <title>Draft genome sequence of an Alphaproteobacteria species associated to the Mediterranean sponge Oscarella lobularis.</title>
        <authorList>
            <person name="Jourda C."/>
            <person name="Santini S."/>
            <person name="Claverie J.-M."/>
        </authorList>
    </citation>
    <scope>NUCLEOTIDE SEQUENCE [LARGE SCALE GENOMIC DNA]</scope>
    <source>
        <strain evidence="2">IGS</strain>
    </source>
</reference>
<sequence length="131" mass="13758">MELIADILLIAGAAAAAFYCIVLSRRLKRFNDLEKGVGGAIAVLSGQVDDMTKTLQMAQSAANGSNESLQGLTGRAEDVAKRLEFLVASMHDLPHVSDGNEARSSTSTPQDAAPEASTFRSARHDAARTAA</sequence>
<evidence type="ECO:0000256" key="1">
    <source>
        <dbReference type="SAM" id="MobiDB-lite"/>
    </source>
</evidence>
<name>A0A0J9E8G2_9RHOB</name>
<dbReference type="STRING" id="1675527.AIOL_004008"/>
<comment type="caution">
    <text evidence="2">The sequence shown here is derived from an EMBL/GenBank/DDBJ whole genome shotgun (WGS) entry which is preliminary data.</text>
</comment>
<dbReference type="PATRIC" id="fig|1675527.3.peg.4201"/>
<dbReference type="Proteomes" id="UP000037178">
    <property type="component" value="Unassembled WGS sequence"/>
</dbReference>
<proteinExistence type="predicted"/>